<dbReference type="Gene3D" id="2.60.200.20">
    <property type="match status" value="1"/>
</dbReference>
<dbReference type="InterPro" id="IPR000253">
    <property type="entry name" value="FHA_dom"/>
</dbReference>
<dbReference type="Proteomes" id="UP000602087">
    <property type="component" value="Unassembled WGS sequence"/>
</dbReference>
<comment type="caution">
    <text evidence="3">The sequence shown here is derived from an EMBL/GenBank/DDBJ whole genome shotgun (WGS) entry which is preliminary data.</text>
</comment>
<protein>
    <submittedName>
        <fullName evidence="3">FHA domain-containing protein</fullName>
    </submittedName>
</protein>
<dbReference type="Pfam" id="PF00498">
    <property type="entry name" value="FHA"/>
    <property type="match status" value="1"/>
</dbReference>
<dbReference type="AlphaFoldDB" id="A0A934IC46"/>
<evidence type="ECO:0000313" key="3">
    <source>
        <dbReference type="EMBL" id="MBI9115955.1"/>
    </source>
</evidence>
<dbReference type="CDD" id="cd00060">
    <property type="entry name" value="FHA"/>
    <property type="match status" value="1"/>
</dbReference>
<accession>A0A934IC46</accession>
<gene>
    <name evidence="3" type="ORF">JAV76_13125</name>
</gene>
<evidence type="ECO:0000259" key="2">
    <source>
        <dbReference type="PROSITE" id="PS50006"/>
    </source>
</evidence>
<dbReference type="InterPro" id="IPR008984">
    <property type="entry name" value="SMAD_FHA_dom_sf"/>
</dbReference>
<keyword evidence="4" id="KW-1185">Reference proteome</keyword>
<dbReference type="EMBL" id="JAEINH010000012">
    <property type="protein sequence ID" value="MBI9115955.1"/>
    <property type="molecule type" value="Genomic_DNA"/>
</dbReference>
<feature type="domain" description="FHA" evidence="2">
    <location>
        <begin position="2"/>
        <end position="57"/>
    </location>
</feature>
<reference evidence="3" key="1">
    <citation type="submission" date="2020-12" db="EMBL/GenBank/DDBJ databases">
        <title>Sanguibacter suaedae sp. nov., isolated from Suaeda aralocaspica.</title>
        <authorList>
            <person name="Ma Q."/>
        </authorList>
    </citation>
    <scope>NUCLEOTIDE SEQUENCE</scope>
    <source>
        <strain evidence="3">YZGR15</strain>
    </source>
</reference>
<evidence type="ECO:0000256" key="1">
    <source>
        <dbReference type="ARBA" id="ARBA00022553"/>
    </source>
</evidence>
<proteinExistence type="predicted"/>
<dbReference type="PROSITE" id="PS50006">
    <property type="entry name" value="FHA_DOMAIN"/>
    <property type="match status" value="1"/>
</dbReference>
<sequence length="95" mass="10048">MTLLGRNPRPDDDEVVTDLVTLTDPRLSVSKTHLLVGMDAAGPFVVDRHSTNGTMVTLPDGQQILCGPGQTVRVPPGAVVTFGDFTLVPEHDGQG</sequence>
<dbReference type="SUPFAM" id="SSF49879">
    <property type="entry name" value="SMAD/FHA domain"/>
    <property type="match status" value="1"/>
</dbReference>
<evidence type="ECO:0000313" key="4">
    <source>
        <dbReference type="Proteomes" id="UP000602087"/>
    </source>
</evidence>
<keyword evidence="1" id="KW-0597">Phosphoprotein</keyword>
<organism evidence="3 4">
    <name type="scientific">Sanguibacter suaedae</name>
    <dbReference type="NCBI Taxonomy" id="2795737"/>
    <lineage>
        <taxon>Bacteria</taxon>
        <taxon>Bacillati</taxon>
        <taxon>Actinomycetota</taxon>
        <taxon>Actinomycetes</taxon>
        <taxon>Micrococcales</taxon>
        <taxon>Sanguibacteraceae</taxon>
        <taxon>Sanguibacter</taxon>
    </lineage>
</organism>
<name>A0A934IC46_9MICO</name>